<gene>
    <name evidence="10" type="primary">ileS</name>
    <name evidence="15" type="ORF">BON30_39835</name>
</gene>
<dbReference type="GO" id="GO:0000049">
    <property type="term" value="F:tRNA binding"/>
    <property type="evidence" value="ECO:0007669"/>
    <property type="project" value="InterPro"/>
</dbReference>
<dbReference type="GO" id="GO:0002161">
    <property type="term" value="F:aminoacyl-tRNA deacylase activity"/>
    <property type="evidence" value="ECO:0007669"/>
    <property type="project" value="InterPro"/>
</dbReference>
<keyword evidence="6 10" id="KW-0648">Protein biosynthesis</keyword>
<dbReference type="AlphaFoldDB" id="A0A1L9AYX1"/>
<comment type="caution">
    <text evidence="15">The sequence shown here is derived from an EMBL/GenBank/DDBJ whole genome shotgun (WGS) entry which is preliminary data.</text>
</comment>
<dbReference type="GO" id="GO:0004822">
    <property type="term" value="F:isoleucine-tRNA ligase activity"/>
    <property type="evidence" value="ECO:0007669"/>
    <property type="project" value="UniProtKB-UniRule"/>
</dbReference>
<dbReference type="InterPro" id="IPR050081">
    <property type="entry name" value="Ile-tRNA_ligase"/>
</dbReference>
<dbReference type="PRINTS" id="PR00984">
    <property type="entry name" value="TRNASYNTHILE"/>
</dbReference>
<feature type="short sequence motif" description="'KMSKS' region" evidence="10">
    <location>
        <begin position="643"/>
        <end position="647"/>
    </location>
</feature>
<evidence type="ECO:0000256" key="3">
    <source>
        <dbReference type="ARBA" id="ARBA00022598"/>
    </source>
</evidence>
<feature type="binding site" evidence="10">
    <location>
        <position position="646"/>
    </location>
    <ligand>
        <name>ATP</name>
        <dbReference type="ChEBI" id="CHEBI:30616"/>
    </ligand>
</feature>
<dbReference type="GO" id="GO:0005829">
    <property type="term" value="C:cytosol"/>
    <property type="evidence" value="ECO:0007669"/>
    <property type="project" value="TreeGrafter"/>
</dbReference>
<feature type="binding site" evidence="10">
    <location>
        <position position="941"/>
    </location>
    <ligand>
        <name>Zn(2+)</name>
        <dbReference type="ChEBI" id="CHEBI:29105"/>
    </ligand>
</feature>
<evidence type="ECO:0000259" key="12">
    <source>
        <dbReference type="Pfam" id="PF00133"/>
    </source>
</evidence>
<dbReference type="InterPro" id="IPR002300">
    <property type="entry name" value="aa-tRNA-synth_Ia"/>
</dbReference>
<dbReference type="InterPro" id="IPR013155">
    <property type="entry name" value="M/V/L/I-tRNA-synth_anticd-bd"/>
</dbReference>
<dbReference type="Proteomes" id="UP000182229">
    <property type="component" value="Unassembled WGS sequence"/>
</dbReference>
<dbReference type="GO" id="GO:0005524">
    <property type="term" value="F:ATP binding"/>
    <property type="evidence" value="ECO:0007669"/>
    <property type="project" value="UniProtKB-UniRule"/>
</dbReference>
<dbReference type="GO" id="GO:0006428">
    <property type="term" value="P:isoleucyl-tRNA aminoacylation"/>
    <property type="evidence" value="ECO:0007669"/>
    <property type="project" value="UniProtKB-UniRule"/>
</dbReference>
<dbReference type="InterPro" id="IPR023585">
    <property type="entry name" value="Ile-tRNA-ligase_type1"/>
</dbReference>
<dbReference type="PROSITE" id="PS00178">
    <property type="entry name" value="AA_TRNA_LIGASE_I"/>
    <property type="match status" value="1"/>
</dbReference>
<feature type="short sequence motif" description="'HIGH' region" evidence="10">
    <location>
        <begin position="65"/>
        <end position="75"/>
    </location>
</feature>
<evidence type="ECO:0000256" key="7">
    <source>
        <dbReference type="ARBA" id="ARBA00023146"/>
    </source>
</evidence>
<comment type="cofactor">
    <cofactor evidence="10">
        <name>Zn(2+)</name>
        <dbReference type="ChEBI" id="CHEBI:29105"/>
    </cofactor>
    <text evidence="10">Binds 1 zinc ion per subunit.</text>
</comment>
<dbReference type="SUPFAM" id="SSF47323">
    <property type="entry name" value="Anticodon-binding domain of a subclass of class I aminoacyl-tRNA synthetases"/>
    <property type="match status" value="1"/>
</dbReference>
<evidence type="ECO:0000256" key="5">
    <source>
        <dbReference type="ARBA" id="ARBA00022840"/>
    </source>
</evidence>
<evidence type="ECO:0000256" key="8">
    <source>
        <dbReference type="ARBA" id="ARBA00025217"/>
    </source>
</evidence>
<evidence type="ECO:0000313" key="16">
    <source>
        <dbReference type="Proteomes" id="UP000182229"/>
    </source>
</evidence>
<dbReference type="EC" id="6.1.1.5" evidence="10"/>
<comment type="catalytic activity">
    <reaction evidence="9 10">
        <text>tRNA(Ile) + L-isoleucine + ATP = L-isoleucyl-tRNA(Ile) + AMP + diphosphate</text>
        <dbReference type="Rhea" id="RHEA:11060"/>
        <dbReference type="Rhea" id="RHEA-COMP:9666"/>
        <dbReference type="Rhea" id="RHEA-COMP:9695"/>
        <dbReference type="ChEBI" id="CHEBI:30616"/>
        <dbReference type="ChEBI" id="CHEBI:33019"/>
        <dbReference type="ChEBI" id="CHEBI:58045"/>
        <dbReference type="ChEBI" id="CHEBI:78442"/>
        <dbReference type="ChEBI" id="CHEBI:78528"/>
        <dbReference type="ChEBI" id="CHEBI:456215"/>
        <dbReference type="EC" id="6.1.1.5"/>
    </reaction>
</comment>
<dbReference type="RefSeq" id="WP_071903789.1">
    <property type="nucleotide sequence ID" value="NZ_MPIN01000015.1"/>
</dbReference>
<dbReference type="Gene3D" id="3.40.50.620">
    <property type="entry name" value="HUPs"/>
    <property type="match status" value="2"/>
</dbReference>
<reference evidence="16" key="1">
    <citation type="submission" date="2016-11" db="EMBL/GenBank/DDBJ databases">
        <authorList>
            <person name="Shukria A."/>
            <person name="Stevens D.C."/>
        </authorList>
    </citation>
    <scope>NUCLEOTIDE SEQUENCE [LARGE SCALE GENOMIC DNA]</scope>
    <source>
        <strain evidence="16">Cbfe23</strain>
    </source>
</reference>
<organism evidence="15 16">
    <name type="scientific">Cystobacter ferrugineus</name>
    <dbReference type="NCBI Taxonomy" id="83449"/>
    <lineage>
        <taxon>Bacteria</taxon>
        <taxon>Pseudomonadati</taxon>
        <taxon>Myxococcota</taxon>
        <taxon>Myxococcia</taxon>
        <taxon>Myxococcales</taxon>
        <taxon>Cystobacterineae</taxon>
        <taxon>Archangiaceae</taxon>
        <taxon>Cystobacter</taxon>
    </lineage>
</organism>
<proteinExistence type="inferred from homology"/>
<keyword evidence="2 10" id="KW-0963">Cytoplasm</keyword>
<dbReference type="PANTHER" id="PTHR42765">
    <property type="entry name" value="SOLEUCYL-TRNA SYNTHETASE"/>
    <property type="match status" value="1"/>
</dbReference>
<dbReference type="InterPro" id="IPR010663">
    <property type="entry name" value="Znf_FPG/IleRS"/>
</dbReference>
<evidence type="ECO:0000256" key="2">
    <source>
        <dbReference type="ARBA" id="ARBA00022490"/>
    </source>
</evidence>
<evidence type="ECO:0000259" key="14">
    <source>
        <dbReference type="Pfam" id="PF08264"/>
    </source>
</evidence>
<name>A0A1L9AYX1_9BACT</name>
<feature type="region of interest" description="Disordered" evidence="11">
    <location>
        <begin position="1"/>
        <end position="21"/>
    </location>
</feature>
<comment type="domain">
    <text evidence="10">IleRS has two distinct active sites: one for aminoacylation and one for editing. The misactivated valine is translocated from the active site to the editing site, which sterically excludes the correctly activated isoleucine. The single editing site contains two valyl binding pockets, one specific for each substrate (Val-AMP or Val-tRNA(Ile)).</text>
</comment>
<dbReference type="SUPFAM" id="SSF52374">
    <property type="entry name" value="Nucleotidylyl transferase"/>
    <property type="match status" value="1"/>
</dbReference>
<dbReference type="SUPFAM" id="SSF50677">
    <property type="entry name" value="ValRS/IleRS/LeuRS editing domain"/>
    <property type="match status" value="1"/>
</dbReference>
<sequence length="966" mass="108119">MNDAGAPPQDSKDTVNLPKTDFPMKGNLAQLEPRMLGWWADHGIWGKILERRVGREPFVIADGPPYANGHLHAGHALNKVLKDIVVKYRNLSGRQCDYIPGWDTHGLPIEQAVEKRLKDKKIDKRTLDREAFLARCREYALEFIDIQRTEFKRLGVLGDWDNPYRTLDFAYEAQEIRELATFARRGMLYRRKKPVYFCLTDQTALAEAEVEYEQHSSPSVYVAFPAGPEVAERVPALAGRNVSFVIWTTTPWTLPANLAIAMNAEYEYVFYALGERVICVAKDLLPRVLAEVKADELEVKTVKVKGSEVSATALVEPERILAYARGDELEGCTYRHVFHPREGKILLGEHVTLEAGTGLVHTAPGHGQEDYEVGLKYGLDIYNPIRHDGRFDDSVGEWLAGKKVFEANPLVIDVLADKGVLLNGKTDKVEHSYPHCWRCHNPVILSATYQWFIPLDKPLHEGEGKTYRQQVLEEVDRVQWVPSWGQSRIRGMLETRPDWCISRQRSWGVPIPIAYCEGCDEALISPELMENVAVAVEKQGVGVWYRTPVADFLPEGQRACGRCGKTSFRRETDILDVWFDSACMFSAVLDRRQRIPADLFLEGSDQHRGWFHSSILVSVGTRDVSPYKACLTHGFVVDGKGEKMSKSVGNTVAPEKIIQQYGAEVLRLWVASSDYRNDVRLSDQILKGLSEGYRKIRNTIRYALSNLYDFEPERDAVAAERLQPLDTWARGRLADVVARVKRAYEAYEFHLVYATVVDFCAGDLSAVYFDILKDRLYTSKATGEARRGAQTVLYEVATVLLQVLAPIMSFTAEEAWQYLPGKKAESVFLTDFPEPSVKPDAALAERYAKLFAVRGAVQGLLEAARREKMIGSSLEARVVLSASGKAREFLQSHAAELPGLLIVSQVELADGAGEKAQALDVAQALGEDVKAEVLPARGAKCPRCWTYSEQVAAGASVCGKCQEALS</sequence>
<evidence type="ECO:0000256" key="4">
    <source>
        <dbReference type="ARBA" id="ARBA00022741"/>
    </source>
</evidence>
<dbReference type="InterPro" id="IPR014729">
    <property type="entry name" value="Rossmann-like_a/b/a_fold"/>
</dbReference>
<feature type="binding site" evidence="10">
    <location>
        <position position="602"/>
    </location>
    <ligand>
        <name>L-isoleucyl-5'-AMP</name>
        <dbReference type="ChEBI" id="CHEBI:178002"/>
    </ligand>
</feature>
<dbReference type="STRING" id="83449.BON30_39835"/>
<dbReference type="HAMAP" id="MF_02002">
    <property type="entry name" value="Ile_tRNA_synth_type1"/>
    <property type="match status" value="1"/>
</dbReference>
<feature type="domain" description="Aminoacyl-tRNA synthetase class Ia" evidence="12">
    <location>
        <begin position="35"/>
        <end position="682"/>
    </location>
</feature>
<dbReference type="InterPro" id="IPR001412">
    <property type="entry name" value="aa-tRNA-synth_I_CS"/>
</dbReference>
<comment type="subcellular location">
    <subcellularLocation>
        <location evidence="10">Cytoplasm</location>
    </subcellularLocation>
</comment>
<keyword evidence="16" id="KW-1185">Reference proteome</keyword>
<dbReference type="Pfam" id="PF06827">
    <property type="entry name" value="zf-FPG_IleRS"/>
    <property type="match status" value="1"/>
</dbReference>
<comment type="subunit">
    <text evidence="10">Monomer.</text>
</comment>
<dbReference type="PANTHER" id="PTHR42765:SF1">
    <property type="entry name" value="ISOLEUCINE--TRNA LIGASE, MITOCHONDRIAL"/>
    <property type="match status" value="1"/>
</dbReference>
<evidence type="ECO:0000256" key="11">
    <source>
        <dbReference type="SAM" id="MobiDB-lite"/>
    </source>
</evidence>
<evidence type="ECO:0000256" key="10">
    <source>
        <dbReference type="HAMAP-Rule" id="MF_02002"/>
    </source>
</evidence>
<feature type="binding site" evidence="10">
    <location>
        <position position="958"/>
    </location>
    <ligand>
        <name>Zn(2+)</name>
        <dbReference type="ChEBI" id="CHEBI:29105"/>
    </ligand>
</feature>
<keyword evidence="4 10" id="KW-0547">Nucleotide-binding</keyword>
<dbReference type="InterPro" id="IPR009080">
    <property type="entry name" value="tRNAsynth_Ia_anticodon-bd"/>
</dbReference>
<keyword evidence="10" id="KW-0862">Zinc</keyword>
<protein>
    <recommendedName>
        <fullName evidence="10">Isoleucine--tRNA ligase</fullName>
        <ecNumber evidence="10">6.1.1.5</ecNumber>
    </recommendedName>
    <alternativeName>
        <fullName evidence="10">Isoleucyl-tRNA synthetase</fullName>
        <shortName evidence="10">IleRS</shortName>
    </alternativeName>
</protein>
<dbReference type="InterPro" id="IPR009008">
    <property type="entry name" value="Val/Leu/Ile-tRNA-synth_edit"/>
</dbReference>
<evidence type="ECO:0000256" key="1">
    <source>
        <dbReference type="ARBA" id="ARBA00006887"/>
    </source>
</evidence>
<dbReference type="InterPro" id="IPR033708">
    <property type="entry name" value="Anticodon_Ile_BEm"/>
</dbReference>
<dbReference type="NCBIfam" id="TIGR00392">
    <property type="entry name" value="ileS"/>
    <property type="match status" value="1"/>
</dbReference>
<evidence type="ECO:0000256" key="9">
    <source>
        <dbReference type="ARBA" id="ARBA00048359"/>
    </source>
</evidence>
<reference evidence="15 16" key="2">
    <citation type="submission" date="2016-12" db="EMBL/GenBank/DDBJ databases">
        <title>Draft Genome Sequence of Cystobacter ferrugineus Strain Cbfe23.</title>
        <authorList>
            <person name="Akbar S."/>
            <person name="Dowd S.E."/>
            <person name="Stevens D.C."/>
        </authorList>
    </citation>
    <scope>NUCLEOTIDE SEQUENCE [LARGE SCALE GENOMIC DNA]</scope>
    <source>
        <strain evidence="15 16">Cbfe23</strain>
    </source>
</reference>
<feature type="domain" description="Methionyl/Valyl/Leucyl/Isoleucyl-tRNA synthetase anticodon-binding" evidence="14">
    <location>
        <begin position="726"/>
        <end position="879"/>
    </location>
</feature>
<feature type="binding site" evidence="10">
    <location>
        <position position="961"/>
    </location>
    <ligand>
        <name>Zn(2+)</name>
        <dbReference type="ChEBI" id="CHEBI:29105"/>
    </ligand>
</feature>
<keyword evidence="10" id="KW-0479">Metal-binding</keyword>
<dbReference type="Gene3D" id="1.10.10.830">
    <property type="entry name" value="Ile-tRNA synthetase CP2 domain-like"/>
    <property type="match status" value="1"/>
</dbReference>
<keyword evidence="7 10" id="KW-0030">Aminoacyl-tRNA synthetase</keyword>
<dbReference type="Gene3D" id="3.90.740.10">
    <property type="entry name" value="Valyl/Leucyl/Isoleucyl-tRNA synthetase, editing domain"/>
    <property type="match status" value="1"/>
</dbReference>
<dbReference type="Gene3D" id="1.10.730.20">
    <property type="match status" value="1"/>
</dbReference>
<accession>A0A1L9AYX1</accession>
<dbReference type="Pfam" id="PF08264">
    <property type="entry name" value="Anticodon_1"/>
    <property type="match status" value="1"/>
</dbReference>
<feature type="domain" description="Zinc finger FPG/IleRS-type" evidence="13">
    <location>
        <begin position="940"/>
        <end position="963"/>
    </location>
</feature>
<keyword evidence="5 10" id="KW-0067">ATP-binding</keyword>
<comment type="function">
    <text evidence="8 10">Catalyzes the attachment of isoleucine to tRNA(Ile). As IleRS can inadvertently accommodate and process structurally similar amino acids such as valine, to avoid such errors it has two additional distinct tRNA(Ile)-dependent editing activities. One activity is designated as 'pretransfer' editing and involves the hydrolysis of activated Val-AMP. The other activity is designated 'posttransfer' editing and involves deacylation of mischarged Val-tRNA(Ile).</text>
</comment>
<evidence type="ECO:0000313" key="15">
    <source>
        <dbReference type="EMBL" id="OJH35209.1"/>
    </source>
</evidence>
<evidence type="ECO:0000256" key="6">
    <source>
        <dbReference type="ARBA" id="ARBA00022917"/>
    </source>
</evidence>
<comment type="similarity">
    <text evidence="1 10">Belongs to the class-I aminoacyl-tRNA synthetase family. IleS type 1 subfamily.</text>
</comment>
<feature type="binding site" evidence="10">
    <location>
        <position position="944"/>
    </location>
    <ligand>
        <name>Zn(2+)</name>
        <dbReference type="ChEBI" id="CHEBI:29105"/>
    </ligand>
</feature>
<dbReference type="InterPro" id="IPR002301">
    <property type="entry name" value="Ile-tRNA-ligase"/>
</dbReference>
<evidence type="ECO:0000259" key="13">
    <source>
        <dbReference type="Pfam" id="PF06827"/>
    </source>
</evidence>
<dbReference type="Pfam" id="PF00133">
    <property type="entry name" value="tRNA-synt_1"/>
    <property type="match status" value="1"/>
</dbReference>
<dbReference type="GO" id="GO:0008270">
    <property type="term" value="F:zinc ion binding"/>
    <property type="evidence" value="ECO:0007669"/>
    <property type="project" value="UniProtKB-UniRule"/>
</dbReference>
<keyword evidence="3 10" id="KW-0436">Ligase</keyword>
<dbReference type="CDD" id="cd07960">
    <property type="entry name" value="Anticodon_Ia_Ile_BEm"/>
    <property type="match status" value="1"/>
</dbReference>
<dbReference type="OrthoDB" id="9810365at2"/>
<dbReference type="EMBL" id="MPIN01000015">
    <property type="protein sequence ID" value="OJH35209.1"/>
    <property type="molecule type" value="Genomic_DNA"/>
</dbReference>